<reference evidence="3" key="1">
    <citation type="submission" date="2021-06" db="EMBL/GenBank/DDBJ databases">
        <authorList>
            <person name="Kallberg Y."/>
            <person name="Tangrot J."/>
            <person name="Rosling A."/>
        </authorList>
    </citation>
    <scope>NUCLEOTIDE SEQUENCE</scope>
    <source>
        <strain evidence="3">AZ414A</strain>
    </source>
</reference>
<dbReference type="GO" id="GO:0005739">
    <property type="term" value="C:mitochondrion"/>
    <property type="evidence" value="ECO:0007669"/>
    <property type="project" value="TreeGrafter"/>
</dbReference>
<keyword evidence="2" id="KW-0175">Coiled coil</keyword>
<name>A0A9N8V273_9GLOM</name>
<protein>
    <submittedName>
        <fullName evidence="3">2945_t:CDS:1</fullName>
    </submittedName>
</protein>
<evidence type="ECO:0000313" key="3">
    <source>
        <dbReference type="EMBL" id="CAG8436982.1"/>
    </source>
</evidence>
<dbReference type="PANTHER" id="PTHR12499:SF0">
    <property type="entry name" value="OPTIC ATROPHY 3 PROTEIN"/>
    <property type="match status" value="1"/>
</dbReference>
<dbReference type="Pfam" id="PF07047">
    <property type="entry name" value="OPA3"/>
    <property type="match status" value="1"/>
</dbReference>
<dbReference type="PANTHER" id="PTHR12499">
    <property type="entry name" value="OPTIC ATROPHY 3 PROTEIN OPA3"/>
    <property type="match status" value="1"/>
</dbReference>
<dbReference type="AlphaFoldDB" id="A0A9N8V273"/>
<dbReference type="InterPro" id="IPR010754">
    <property type="entry name" value="OPA3-like"/>
</dbReference>
<dbReference type="Proteomes" id="UP000789706">
    <property type="component" value="Unassembled WGS sequence"/>
</dbReference>
<gene>
    <name evidence="3" type="ORF">DEBURN_LOCUS1092</name>
</gene>
<organism evidence="3 4">
    <name type="scientific">Diversispora eburnea</name>
    <dbReference type="NCBI Taxonomy" id="1213867"/>
    <lineage>
        <taxon>Eukaryota</taxon>
        <taxon>Fungi</taxon>
        <taxon>Fungi incertae sedis</taxon>
        <taxon>Mucoromycota</taxon>
        <taxon>Glomeromycotina</taxon>
        <taxon>Glomeromycetes</taxon>
        <taxon>Diversisporales</taxon>
        <taxon>Diversisporaceae</taxon>
        <taxon>Diversispora</taxon>
    </lineage>
</organism>
<accession>A0A9N8V273</accession>
<comment type="similarity">
    <text evidence="1">Belongs to the OPA3 family.</text>
</comment>
<dbReference type="EMBL" id="CAJVPK010000043">
    <property type="protein sequence ID" value="CAG8436982.1"/>
    <property type="molecule type" value="Genomic_DNA"/>
</dbReference>
<comment type="caution">
    <text evidence="3">The sequence shown here is derived from an EMBL/GenBank/DDBJ whole genome shotgun (WGS) entry which is preliminary data.</text>
</comment>
<proteinExistence type="inferred from homology"/>
<evidence type="ECO:0000313" key="4">
    <source>
        <dbReference type="Proteomes" id="UP000789706"/>
    </source>
</evidence>
<keyword evidence="4" id="KW-1185">Reference proteome</keyword>
<dbReference type="OrthoDB" id="2129069at2759"/>
<evidence type="ECO:0000256" key="2">
    <source>
        <dbReference type="ARBA" id="ARBA00023054"/>
    </source>
</evidence>
<dbReference type="GO" id="GO:0019216">
    <property type="term" value="P:regulation of lipid metabolic process"/>
    <property type="evidence" value="ECO:0007669"/>
    <property type="project" value="TreeGrafter"/>
</dbReference>
<evidence type="ECO:0000256" key="1">
    <source>
        <dbReference type="ARBA" id="ARBA00007584"/>
    </source>
</evidence>
<sequence>MSAPKIGYLLVRTLAKPLANGIKNYSKTHPTFKKWCINLAQKTYKLEMNLNMYLLGQKHHKIRSLNDAK</sequence>